<dbReference type="WBParaSite" id="NBR_0001260101-mRNA-1">
    <property type="protein sequence ID" value="NBR_0001260101-mRNA-1"/>
    <property type="gene ID" value="NBR_0001260101"/>
</dbReference>
<feature type="chain" id="PRO_5043125335" evidence="1">
    <location>
        <begin position="33"/>
        <end position="201"/>
    </location>
</feature>
<protein>
    <submittedName>
        <fullName evidence="4">DUF148 domain-containing protein</fullName>
    </submittedName>
</protein>
<evidence type="ECO:0000313" key="3">
    <source>
        <dbReference type="Proteomes" id="UP000271162"/>
    </source>
</evidence>
<evidence type="ECO:0000256" key="1">
    <source>
        <dbReference type="SAM" id="SignalP"/>
    </source>
</evidence>
<feature type="signal peptide" evidence="1">
    <location>
        <begin position="1"/>
        <end position="32"/>
    </location>
</feature>
<proteinExistence type="predicted"/>
<evidence type="ECO:0000313" key="4">
    <source>
        <dbReference type="WBParaSite" id="NBR_0001260101-mRNA-1"/>
    </source>
</evidence>
<dbReference type="EMBL" id="UYSL01020802">
    <property type="protein sequence ID" value="VDL76191.1"/>
    <property type="molecule type" value="Genomic_DNA"/>
</dbReference>
<dbReference type="OMA" id="KPCFGRC"/>
<gene>
    <name evidence="2" type="ORF">NBR_LOCUS12602</name>
</gene>
<accession>A0A0N4Y8N5</accession>
<dbReference type="Proteomes" id="UP000271162">
    <property type="component" value="Unassembled WGS sequence"/>
</dbReference>
<reference evidence="4" key="1">
    <citation type="submission" date="2017-02" db="UniProtKB">
        <authorList>
            <consortium name="WormBaseParasite"/>
        </authorList>
    </citation>
    <scope>IDENTIFICATION</scope>
</reference>
<dbReference type="AlphaFoldDB" id="A0A0N4Y8N5"/>
<sequence length="201" mass="22955">MITVNCVSQCLYPPFQMVHWSWYLAFLSVVTAAAQTKTNKSPSTTVLQRIPCGLPPFVQYLPQKQAEQLREVWENYHNGSACVDEQRRTFEIVGSLTEAERAAVFEFRPEVPVDDEFDTTPAFIKMLSPEVKAGFDAIWTNSSLPDSEKIMKARKAIDDRISNLSAKSKEIYQKLMKLREEQHQILTTMTEEVAKELHGLI</sequence>
<reference evidence="2 3" key="2">
    <citation type="submission" date="2018-11" db="EMBL/GenBank/DDBJ databases">
        <authorList>
            <consortium name="Pathogen Informatics"/>
        </authorList>
    </citation>
    <scope>NUCLEOTIDE SEQUENCE [LARGE SCALE GENOMIC DNA]</scope>
</reference>
<organism evidence="4">
    <name type="scientific">Nippostrongylus brasiliensis</name>
    <name type="common">Rat hookworm</name>
    <dbReference type="NCBI Taxonomy" id="27835"/>
    <lineage>
        <taxon>Eukaryota</taxon>
        <taxon>Metazoa</taxon>
        <taxon>Ecdysozoa</taxon>
        <taxon>Nematoda</taxon>
        <taxon>Chromadorea</taxon>
        <taxon>Rhabditida</taxon>
        <taxon>Rhabditina</taxon>
        <taxon>Rhabditomorpha</taxon>
        <taxon>Strongyloidea</taxon>
        <taxon>Heligmosomidae</taxon>
        <taxon>Nippostrongylus</taxon>
    </lineage>
</organism>
<keyword evidence="1" id="KW-0732">Signal</keyword>
<keyword evidence="3" id="KW-1185">Reference proteome</keyword>
<name>A0A0N4Y8N5_NIPBR</name>
<evidence type="ECO:0000313" key="2">
    <source>
        <dbReference type="EMBL" id="VDL76191.1"/>
    </source>
</evidence>